<sequence length="432" mass="48365">MPLTSRCNLRCLFCSHRQNPPGVETWFLPPLKLDEVDTLLDFLDGERKIVIGESATRLIEGEPMTHPEFLEILTRVRRRFPSTPLEITTNGTFLTAKVAGVMAQLGPLEINLSLNSASPIGRRKLMGDKEAITAIAAPLVLREAGIPYHGSLVAMPWITGWQDFRKTILYLARSGARTIRIFLPGYTRLTQPEMQVPPYFREQMERELEYLRGQTEVPLLLEPPEPKDLSPVVEGVIPASPAHRAGLKRGDVILEVDGRQPRSRVEAHRMVSREGNRRIVVFKKQGQMAIALNLKVPKDGSGLTFTWDLDPDVLDILNEKQRRHRAGHILVMTSELAYEAVKGGISLLPGEWEIVKVKNIFFGGNIACAGLLTTEDYIAAWRQWSAVNFRPLDLIILPGISFDFFGNDLTGRHYSVLETVAGVPVETLDPNI</sequence>
<evidence type="ECO:0000256" key="6">
    <source>
        <dbReference type="ARBA" id="ARBA00023014"/>
    </source>
</evidence>
<dbReference type="PROSITE" id="PS51918">
    <property type="entry name" value="RADICAL_SAM"/>
    <property type="match status" value="1"/>
</dbReference>
<dbReference type="GO" id="GO:0051539">
    <property type="term" value="F:4 iron, 4 sulfur cluster binding"/>
    <property type="evidence" value="ECO:0007669"/>
    <property type="project" value="UniProtKB-KW"/>
</dbReference>
<dbReference type="AlphaFoldDB" id="A0A2T0AQ70"/>
<evidence type="ECO:0000259" key="7">
    <source>
        <dbReference type="PROSITE" id="PS50106"/>
    </source>
</evidence>
<keyword evidence="6" id="KW-0411">Iron-sulfur</keyword>
<comment type="caution">
    <text evidence="9">The sequence shown here is derived from an EMBL/GenBank/DDBJ whole genome shotgun (WGS) entry which is preliminary data.</text>
</comment>
<dbReference type="PROSITE" id="PS01305">
    <property type="entry name" value="MOAA_NIFB_PQQE"/>
    <property type="match status" value="1"/>
</dbReference>
<dbReference type="CDD" id="cd01335">
    <property type="entry name" value="Radical_SAM"/>
    <property type="match status" value="1"/>
</dbReference>
<protein>
    <submittedName>
        <fullName evidence="9">Cyclic pyranopterin monophosphate synthase</fullName>
    </submittedName>
</protein>
<evidence type="ECO:0000256" key="5">
    <source>
        <dbReference type="ARBA" id="ARBA00023004"/>
    </source>
</evidence>
<dbReference type="InterPro" id="IPR036034">
    <property type="entry name" value="PDZ_sf"/>
</dbReference>
<dbReference type="SFLD" id="SFLDS00029">
    <property type="entry name" value="Radical_SAM"/>
    <property type="match status" value="1"/>
</dbReference>
<keyword evidence="5" id="KW-0408">Iron</keyword>
<accession>A0A2T0AQ70</accession>
<dbReference type="SFLD" id="SFLDG01067">
    <property type="entry name" value="SPASM/twitch_domain_containing"/>
    <property type="match status" value="1"/>
</dbReference>
<keyword evidence="3" id="KW-0949">S-adenosyl-L-methionine</keyword>
<dbReference type="PANTHER" id="PTHR11228">
    <property type="entry name" value="RADICAL SAM DOMAIN PROTEIN"/>
    <property type="match status" value="1"/>
</dbReference>
<evidence type="ECO:0000256" key="3">
    <source>
        <dbReference type="ARBA" id="ARBA00022691"/>
    </source>
</evidence>
<dbReference type="Proteomes" id="UP000238415">
    <property type="component" value="Unassembled WGS sequence"/>
</dbReference>
<dbReference type="SUPFAM" id="SSF50156">
    <property type="entry name" value="PDZ domain-like"/>
    <property type="match status" value="1"/>
</dbReference>
<evidence type="ECO:0000313" key="10">
    <source>
        <dbReference type="Proteomes" id="UP000238415"/>
    </source>
</evidence>
<dbReference type="InterPro" id="IPR013785">
    <property type="entry name" value="Aldolase_TIM"/>
</dbReference>
<dbReference type="RefSeq" id="WP_170066304.1">
    <property type="nucleotide sequence ID" value="NZ_CP136419.1"/>
</dbReference>
<dbReference type="InterPro" id="IPR050377">
    <property type="entry name" value="Radical_SAM_PqqE_MftC-like"/>
</dbReference>
<evidence type="ECO:0000256" key="2">
    <source>
        <dbReference type="ARBA" id="ARBA00022485"/>
    </source>
</evidence>
<dbReference type="EMBL" id="PVXM01000044">
    <property type="protein sequence ID" value="PRR71196.1"/>
    <property type="molecule type" value="Genomic_DNA"/>
</dbReference>
<dbReference type="Gene3D" id="3.20.20.70">
    <property type="entry name" value="Aldolase class I"/>
    <property type="match status" value="1"/>
</dbReference>
<dbReference type="Gene3D" id="2.30.42.10">
    <property type="match status" value="1"/>
</dbReference>
<comment type="cofactor">
    <cofactor evidence="1">
        <name>[4Fe-4S] cluster</name>
        <dbReference type="ChEBI" id="CHEBI:49883"/>
    </cofactor>
</comment>
<dbReference type="SUPFAM" id="SSF102114">
    <property type="entry name" value="Radical SAM enzymes"/>
    <property type="match status" value="1"/>
</dbReference>
<dbReference type="Pfam" id="PF17820">
    <property type="entry name" value="PDZ_6"/>
    <property type="match status" value="1"/>
</dbReference>
<name>A0A2T0AQ70_9FIRM</name>
<dbReference type="PANTHER" id="PTHR11228:SF35">
    <property type="entry name" value="MOLYBDENUM COFACTOR BIOSYNTHESIS PROTEIN A-RELATED"/>
    <property type="match status" value="1"/>
</dbReference>
<dbReference type="SMART" id="SM00228">
    <property type="entry name" value="PDZ"/>
    <property type="match status" value="1"/>
</dbReference>
<keyword evidence="4" id="KW-0479">Metal-binding</keyword>
<evidence type="ECO:0000259" key="8">
    <source>
        <dbReference type="PROSITE" id="PS51918"/>
    </source>
</evidence>
<dbReference type="InterPro" id="IPR000385">
    <property type="entry name" value="MoaA_NifB_PqqE_Fe-S-bd_CS"/>
</dbReference>
<dbReference type="GO" id="GO:0003824">
    <property type="term" value="F:catalytic activity"/>
    <property type="evidence" value="ECO:0007669"/>
    <property type="project" value="InterPro"/>
</dbReference>
<dbReference type="InterPro" id="IPR007197">
    <property type="entry name" value="rSAM"/>
</dbReference>
<reference evidence="9 10" key="1">
    <citation type="submission" date="2018-03" db="EMBL/GenBank/DDBJ databases">
        <title>Genome sequence of Moorella humiferrea DSM 23265.</title>
        <authorList>
            <person name="Poehlein A."/>
            <person name="Daniel R."/>
        </authorList>
    </citation>
    <scope>NUCLEOTIDE SEQUENCE [LARGE SCALE GENOMIC DNA]</scope>
    <source>
        <strain evidence="9 10">DSM 23265</strain>
    </source>
</reference>
<organism evidence="9 10">
    <name type="scientific">Neomoorella humiferrea</name>
    <dbReference type="NCBI Taxonomy" id="676965"/>
    <lineage>
        <taxon>Bacteria</taxon>
        <taxon>Bacillati</taxon>
        <taxon>Bacillota</taxon>
        <taxon>Clostridia</taxon>
        <taxon>Neomoorellales</taxon>
        <taxon>Neomoorellaceae</taxon>
        <taxon>Neomoorella</taxon>
    </lineage>
</organism>
<evidence type="ECO:0000313" key="9">
    <source>
        <dbReference type="EMBL" id="PRR71196.1"/>
    </source>
</evidence>
<dbReference type="InterPro" id="IPR001478">
    <property type="entry name" value="PDZ"/>
</dbReference>
<gene>
    <name evidence="9" type="primary">moaA_1</name>
    <name evidence="9" type="ORF">MOHU_17430</name>
</gene>
<dbReference type="Pfam" id="PF04055">
    <property type="entry name" value="Radical_SAM"/>
    <property type="match status" value="1"/>
</dbReference>
<keyword evidence="2" id="KW-0004">4Fe-4S</keyword>
<proteinExistence type="predicted"/>
<feature type="domain" description="Radical SAM core" evidence="8">
    <location>
        <begin position="1"/>
        <end position="214"/>
    </location>
</feature>
<dbReference type="GO" id="GO:0046872">
    <property type="term" value="F:metal ion binding"/>
    <property type="evidence" value="ECO:0007669"/>
    <property type="project" value="UniProtKB-KW"/>
</dbReference>
<evidence type="ECO:0000256" key="1">
    <source>
        <dbReference type="ARBA" id="ARBA00001966"/>
    </source>
</evidence>
<keyword evidence="10" id="KW-1185">Reference proteome</keyword>
<dbReference type="PROSITE" id="PS50106">
    <property type="entry name" value="PDZ"/>
    <property type="match status" value="1"/>
</dbReference>
<feature type="domain" description="PDZ" evidence="7">
    <location>
        <begin position="232"/>
        <end position="286"/>
    </location>
</feature>
<dbReference type="InterPro" id="IPR041489">
    <property type="entry name" value="PDZ_6"/>
</dbReference>
<dbReference type="InterPro" id="IPR058240">
    <property type="entry name" value="rSAM_sf"/>
</dbReference>
<evidence type="ECO:0000256" key="4">
    <source>
        <dbReference type="ARBA" id="ARBA00022723"/>
    </source>
</evidence>